<evidence type="ECO:0000256" key="7">
    <source>
        <dbReference type="ARBA" id="ARBA00022654"/>
    </source>
</evidence>
<dbReference type="PANTHER" id="PTHR35799">
    <property type="entry name" value="S-RIBOSYLHOMOCYSTEINE LYASE"/>
    <property type="match status" value="1"/>
</dbReference>
<dbReference type="EC" id="4.4.1.21" evidence="5"/>
<evidence type="ECO:0000256" key="13">
    <source>
        <dbReference type="ARBA" id="ARBA00030600"/>
    </source>
</evidence>
<comment type="caution">
    <text evidence="15">The sequence shown here is derived from an EMBL/GenBank/DDBJ whole genome shotgun (WGS) entry which is preliminary data.</text>
</comment>
<evidence type="ECO:0000256" key="9">
    <source>
        <dbReference type="ARBA" id="ARBA00022929"/>
    </source>
</evidence>
<dbReference type="InterPro" id="IPR037005">
    <property type="entry name" value="LuxS_sf"/>
</dbReference>
<evidence type="ECO:0000256" key="8">
    <source>
        <dbReference type="ARBA" id="ARBA00022723"/>
    </source>
</evidence>
<accession>A0A841R3D1</accession>
<dbReference type="EMBL" id="JACHGJ010000001">
    <property type="protein sequence ID" value="MBB6478385.1"/>
    <property type="molecule type" value="Genomic_DNA"/>
</dbReference>
<evidence type="ECO:0000256" key="2">
    <source>
        <dbReference type="ARBA" id="ARBA00001962"/>
    </source>
</evidence>
<keyword evidence="11 15" id="KW-0456">Lyase</keyword>
<dbReference type="InterPro" id="IPR011249">
    <property type="entry name" value="Metalloenz_LuxS/M16"/>
</dbReference>
<dbReference type="AlphaFoldDB" id="A0A841R3D1"/>
<keyword evidence="7" id="KW-0673">Quorum sensing</keyword>
<keyword evidence="8" id="KW-0479">Metal-binding</keyword>
<proteinExistence type="inferred from homology"/>
<evidence type="ECO:0000256" key="4">
    <source>
        <dbReference type="ARBA" id="ARBA00011738"/>
    </source>
</evidence>
<reference evidence="15 16" key="1">
    <citation type="submission" date="2020-08" db="EMBL/GenBank/DDBJ databases">
        <title>Genomic Encyclopedia of Type Strains, Phase IV (KMG-IV): sequencing the most valuable type-strain genomes for metagenomic binning, comparative biology and taxonomic classification.</title>
        <authorList>
            <person name="Goeker M."/>
        </authorList>
    </citation>
    <scope>NUCLEOTIDE SEQUENCE [LARGE SCALE GENOMIC DNA]</scope>
    <source>
        <strain evidence="15 16">DSM 2461</strain>
    </source>
</reference>
<evidence type="ECO:0000256" key="5">
    <source>
        <dbReference type="ARBA" id="ARBA00012240"/>
    </source>
</evidence>
<dbReference type="GO" id="GO:0005506">
    <property type="term" value="F:iron ion binding"/>
    <property type="evidence" value="ECO:0007669"/>
    <property type="project" value="InterPro"/>
</dbReference>
<evidence type="ECO:0000313" key="15">
    <source>
        <dbReference type="EMBL" id="MBB6478385.1"/>
    </source>
</evidence>
<evidence type="ECO:0000256" key="10">
    <source>
        <dbReference type="ARBA" id="ARBA00023004"/>
    </source>
</evidence>
<dbReference type="PRINTS" id="PR01487">
    <property type="entry name" value="LUXSPROTEIN"/>
</dbReference>
<evidence type="ECO:0000256" key="14">
    <source>
        <dbReference type="ARBA" id="ARBA00031777"/>
    </source>
</evidence>
<comment type="cofactor">
    <cofactor evidence="2">
        <name>Fe cation</name>
        <dbReference type="ChEBI" id="CHEBI:24875"/>
    </cofactor>
</comment>
<dbReference type="GO" id="GO:0043768">
    <property type="term" value="F:S-ribosylhomocysteine lyase activity"/>
    <property type="evidence" value="ECO:0007669"/>
    <property type="project" value="UniProtKB-EC"/>
</dbReference>
<dbReference type="Proteomes" id="UP000587760">
    <property type="component" value="Unassembled WGS sequence"/>
</dbReference>
<evidence type="ECO:0000256" key="3">
    <source>
        <dbReference type="ARBA" id="ARBA00007311"/>
    </source>
</evidence>
<dbReference type="InterPro" id="IPR003815">
    <property type="entry name" value="S-ribosylhomocysteinase"/>
</dbReference>
<keyword evidence="16" id="KW-1185">Reference proteome</keyword>
<comment type="subunit">
    <text evidence="4">Homodimer.</text>
</comment>
<dbReference type="Gene3D" id="3.30.1360.80">
    <property type="entry name" value="S-ribosylhomocysteinase (LuxS)"/>
    <property type="match status" value="1"/>
</dbReference>
<dbReference type="NCBIfam" id="NF002604">
    <property type="entry name" value="PRK02260.1-4"/>
    <property type="match status" value="1"/>
</dbReference>
<evidence type="ECO:0000256" key="6">
    <source>
        <dbReference type="ARBA" id="ARBA00015130"/>
    </source>
</evidence>
<evidence type="ECO:0000256" key="12">
    <source>
        <dbReference type="ARBA" id="ARBA00024654"/>
    </source>
</evidence>
<organism evidence="15 16">
    <name type="scientific">Spirochaeta isovalerica</name>
    <dbReference type="NCBI Taxonomy" id="150"/>
    <lineage>
        <taxon>Bacteria</taxon>
        <taxon>Pseudomonadati</taxon>
        <taxon>Spirochaetota</taxon>
        <taxon>Spirochaetia</taxon>
        <taxon>Spirochaetales</taxon>
        <taxon>Spirochaetaceae</taxon>
        <taxon>Spirochaeta</taxon>
    </lineage>
</organism>
<dbReference type="RefSeq" id="WP_184742174.1">
    <property type="nucleotide sequence ID" value="NZ_JACHGJ010000001.1"/>
</dbReference>
<name>A0A841R3D1_9SPIO</name>
<sequence>MKKIASFTIDHIKLLRGIYLSRVDEVGGDYVSTFDIRMKEPNREPVIDIPALHAMEHLAATFLRNDPEWADKTVYFGPMGCRTGNYVLFKGKLEPEDIVEIMKKLFGFIALYEGEIPGASAKDCGNYLSMDLPMAKYEAEKFLREVLENIKPENLNYPE</sequence>
<comment type="function">
    <text evidence="12">Involved in the synthesis of autoinducer 2 (AI-2) which is secreted by bacteria and is used to communicate both the cell density and the metabolic potential of the environment. The regulation of gene expression in response to changes in cell density is called quorum sensing. Catalyzes the transformation of S-ribosylhomocysteine (RHC) to homocysteine (HC) and 4,5-dihydroxy-2,3-pentadione (DPD).</text>
</comment>
<dbReference type="Pfam" id="PF02664">
    <property type="entry name" value="LuxS"/>
    <property type="match status" value="1"/>
</dbReference>
<dbReference type="PANTHER" id="PTHR35799:SF1">
    <property type="entry name" value="S-RIBOSYLHOMOCYSTEINE LYASE"/>
    <property type="match status" value="1"/>
</dbReference>
<evidence type="ECO:0000313" key="16">
    <source>
        <dbReference type="Proteomes" id="UP000587760"/>
    </source>
</evidence>
<dbReference type="GO" id="GO:0009372">
    <property type="term" value="P:quorum sensing"/>
    <property type="evidence" value="ECO:0007669"/>
    <property type="project" value="UniProtKB-KW"/>
</dbReference>
<keyword evidence="9" id="KW-0071">Autoinducer synthesis</keyword>
<comment type="similarity">
    <text evidence="3">Belongs to the LuxS family.</text>
</comment>
<evidence type="ECO:0000256" key="1">
    <source>
        <dbReference type="ARBA" id="ARBA00000297"/>
    </source>
</evidence>
<comment type="catalytic activity">
    <reaction evidence="1">
        <text>S-(5-deoxy-D-ribos-5-yl)-L-homocysteine = (S)-4,5-dihydroxypentane-2,3-dione + L-homocysteine</text>
        <dbReference type="Rhea" id="RHEA:17753"/>
        <dbReference type="ChEBI" id="CHEBI:29484"/>
        <dbReference type="ChEBI" id="CHEBI:58195"/>
        <dbReference type="ChEBI" id="CHEBI:58199"/>
        <dbReference type="EC" id="4.4.1.21"/>
    </reaction>
</comment>
<protein>
    <recommendedName>
        <fullName evidence="6">S-ribosylhomocysteine lyase</fullName>
        <ecNumber evidence="5">4.4.1.21</ecNumber>
    </recommendedName>
    <alternativeName>
        <fullName evidence="13">AI-2 synthesis protein</fullName>
    </alternativeName>
    <alternativeName>
        <fullName evidence="14">Autoinducer-2 production protein LuxS</fullName>
    </alternativeName>
</protein>
<dbReference type="SUPFAM" id="SSF63411">
    <property type="entry name" value="LuxS/MPP-like metallohydrolase"/>
    <property type="match status" value="1"/>
</dbReference>
<gene>
    <name evidence="15" type="ORF">HNR50_000018</name>
</gene>
<evidence type="ECO:0000256" key="11">
    <source>
        <dbReference type="ARBA" id="ARBA00023239"/>
    </source>
</evidence>
<keyword evidence="10" id="KW-0408">Iron</keyword>